<gene>
    <name evidence="6" type="primary">pyrC</name>
    <name evidence="8" type="ORF">HMPREF9488_02690</name>
</gene>
<dbReference type="SUPFAM" id="SSF51338">
    <property type="entry name" value="Composite domain of metallo-dependent hydrolases"/>
    <property type="match status" value="1"/>
</dbReference>
<dbReference type="Gene3D" id="3.20.20.140">
    <property type="entry name" value="Metal-dependent hydrolases"/>
    <property type="match status" value="1"/>
</dbReference>
<dbReference type="CDD" id="cd01317">
    <property type="entry name" value="DHOase_IIa"/>
    <property type="match status" value="1"/>
</dbReference>
<organism evidence="8 9">
    <name type="scientific">Coprobacillus cateniformis</name>
    <dbReference type="NCBI Taxonomy" id="100884"/>
    <lineage>
        <taxon>Bacteria</taxon>
        <taxon>Bacillati</taxon>
        <taxon>Bacillota</taxon>
        <taxon>Erysipelotrichia</taxon>
        <taxon>Erysipelotrichales</taxon>
        <taxon>Coprobacillaceae</taxon>
        <taxon>Coprobacillus</taxon>
    </lineage>
</organism>
<feature type="binding site" evidence="6">
    <location>
        <position position="277"/>
    </location>
    <ligand>
        <name>substrate</name>
    </ligand>
</feature>
<reference evidence="8 9" key="1">
    <citation type="submission" date="2010-12" db="EMBL/GenBank/DDBJ databases">
        <title>The Genome Sequence of Coprobacillus sp. strain 29_1.</title>
        <authorList>
            <consortium name="The Broad Institute Genome Sequencing Platform"/>
            <person name="Earl A."/>
            <person name="Ward D."/>
            <person name="Feldgarden M."/>
            <person name="Gevers D."/>
            <person name="Daigneault M."/>
            <person name="Sibley C.D."/>
            <person name="White A."/>
            <person name="Strauss J."/>
            <person name="Allen-Vercoe E."/>
            <person name="Young S.K."/>
            <person name="Zeng Q."/>
            <person name="Gargeya S."/>
            <person name="Fitzgerald M."/>
            <person name="Haas B."/>
            <person name="Abouelleil A."/>
            <person name="Alvarado L."/>
            <person name="Arachchi H.M."/>
            <person name="Berlin A."/>
            <person name="Brown A."/>
            <person name="Chapman S.B."/>
            <person name="Chen Z."/>
            <person name="Dunbar C."/>
            <person name="Freedman E."/>
            <person name="Gearin G."/>
            <person name="Gellesch M."/>
            <person name="Goldberg J."/>
            <person name="Griggs A."/>
            <person name="Gujja S."/>
            <person name="Heilman E."/>
            <person name="Heiman D."/>
            <person name="Howarth C."/>
            <person name="Larson L."/>
            <person name="Lui A."/>
            <person name="MacDonald P.J.P."/>
            <person name="Mehta T."/>
            <person name="Montmayeur A."/>
            <person name="Murphy C."/>
            <person name="Neiman D."/>
            <person name="Pearson M."/>
            <person name="Priest M."/>
            <person name="Roberts A."/>
            <person name="Saif S."/>
            <person name="Shea T."/>
            <person name="Shenoy N."/>
            <person name="Sisk P."/>
            <person name="Stolte C."/>
            <person name="Sykes S."/>
            <person name="White J."/>
            <person name="Yandava C."/>
            <person name="Nusbaum C."/>
            <person name="Birren B."/>
        </authorList>
    </citation>
    <scope>NUCLEOTIDE SEQUENCE [LARGE SCALE GENOMIC DNA]</scope>
    <source>
        <strain evidence="8 9">29_1</strain>
    </source>
</reference>
<feature type="binding site" evidence="6">
    <location>
        <begin position="60"/>
        <end position="62"/>
    </location>
    <ligand>
        <name>substrate</name>
    </ligand>
</feature>
<dbReference type="EC" id="3.5.2.3" evidence="6"/>
<feature type="binding site" evidence="6">
    <location>
        <position position="308"/>
    </location>
    <ligand>
        <name>substrate</name>
    </ligand>
</feature>
<feature type="binding site" evidence="6">
    <location>
        <position position="60"/>
    </location>
    <ligand>
        <name>Zn(2+)</name>
        <dbReference type="ChEBI" id="CHEBI:29105"/>
        <label>1</label>
    </ligand>
</feature>
<dbReference type="InterPro" id="IPR011059">
    <property type="entry name" value="Metal-dep_hydrolase_composite"/>
</dbReference>
<dbReference type="InterPro" id="IPR004722">
    <property type="entry name" value="DHOase"/>
</dbReference>
<keyword evidence="4 6" id="KW-0378">Hydrolase</keyword>
<evidence type="ECO:0000256" key="1">
    <source>
        <dbReference type="ARBA" id="ARBA00002368"/>
    </source>
</evidence>
<evidence type="ECO:0000256" key="2">
    <source>
        <dbReference type="ARBA" id="ARBA00010286"/>
    </source>
</evidence>
<comment type="catalytic activity">
    <reaction evidence="6">
        <text>(S)-dihydroorotate + H2O = N-carbamoyl-L-aspartate + H(+)</text>
        <dbReference type="Rhea" id="RHEA:24296"/>
        <dbReference type="ChEBI" id="CHEBI:15377"/>
        <dbReference type="ChEBI" id="CHEBI:15378"/>
        <dbReference type="ChEBI" id="CHEBI:30864"/>
        <dbReference type="ChEBI" id="CHEBI:32814"/>
        <dbReference type="EC" id="3.5.2.3"/>
    </reaction>
</comment>
<evidence type="ECO:0000313" key="8">
    <source>
        <dbReference type="EMBL" id="EFW03898.1"/>
    </source>
</evidence>
<comment type="similarity">
    <text evidence="2 6">Belongs to the metallo-dependent hydrolases superfamily. DHOase family. Class I DHOase subfamily.</text>
</comment>
<feature type="binding site" evidence="6">
    <location>
        <position position="92"/>
    </location>
    <ligand>
        <name>substrate</name>
    </ligand>
</feature>
<dbReference type="GO" id="GO:0006145">
    <property type="term" value="P:purine nucleobase catabolic process"/>
    <property type="evidence" value="ECO:0007669"/>
    <property type="project" value="TreeGrafter"/>
</dbReference>
<dbReference type="NCBIfam" id="TIGR00857">
    <property type="entry name" value="pyrC_multi"/>
    <property type="match status" value="1"/>
</dbReference>
<comment type="pathway">
    <text evidence="6">Pyrimidine metabolism; UMP biosynthesis via de novo pathway; (S)-dihydroorotate from bicarbonate: step 3/3.</text>
</comment>
<dbReference type="Gene3D" id="2.30.40.10">
    <property type="entry name" value="Urease, subunit C, domain 1"/>
    <property type="match status" value="1"/>
</dbReference>
<dbReference type="RefSeq" id="WP_008789777.1">
    <property type="nucleotide sequence ID" value="NZ_AKCB01000001.1"/>
</dbReference>
<dbReference type="OrthoDB" id="9765462at2"/>
<feature type="binding site" evidence="6">
    <location>
        <position position="231"/>
    </location>
    <ligand>
        <name>Zn(2+)</name>
        <dbReference type="ChEBI" id="CHEBI:29105"/>
        <label>2</label>
    </ligand>
</feature>
<keyword evidence="5 6" id="KW-0665">Pyrimidine biosynthesis</keyword>
<dbReference type="Proteomes" id="UP000003157">
    <property type="component" value="Unassembled WGS sequence"/>
</dbReference>
<dbReference type="GO" id="GO:0005737">
    <property type="term" value="C:cytoplasm"/>
    <property type="evidence" value="ECO:0007669"/>
    <property type="project" value="TreeGrafter"/>
</dbReference>
<accession>E7GD47</accession>
<dbReference type="PANTHER" id="PTHR43668:SF2">
    <property type="entry name" value="ALLANTOINASE"/>
    <property type="match status" value="1"/>
</dbReference>
<dbReference type="eggNOG" id="COG0044">
    <property type="taxonomic scope" value="Bacteria"/>
</dbReference>
<dbReference type="GO" id="GO:0004151">
    <property type="term" value="F:dihydroorotase activity"/>
    <property type="evidence" value="ECO:0007669"/>
    <property type="project" value="UniProtKB-UniRule"/>
</dbReference>
<dbReference type="GO" id="GO:0044205">
    <property type="term" value="P:'de novo' UMP biosynthetic process"/>
    <property type="evidence" value="ECO:0007669"/>
    <property type="project" value="UniProtKB-UniRule"/>
</dbReference>
<dbReference type="STRING" id="100884.GCA_000269565_00342"/>
<dbReference type="EMBL" id="ADKX01000041">
    <property type="protein sequence ID" value="EFW03898.1"/>
    <property type="molecule type" value="Genomic_DNA"/>
</dbReference>
<feature type="binding site" evidence="6">
    <location>
        <position position="58"/>
    </location>
    <ligand>
        <name>Zn(2+)</name>
        <dbReference type="ChEBI" id="CHEBI:29105"/>
        <label>1</label>
    </ligand>
</feature>
<dbReference type="UniPathway" id="UPA00070">
    <property type="reaction ID" value="UER00117"/>
</dbReference>
<feature type="binding site" evidence="6">
    <location>
        <position position="151"/>
    </location>
    <ligand>
        <name>Zn(2+)</name>
        <dbReference type="ChEBI" id="CHEBI:29105"/>
        <label>2</label>
    </ligand>
</feature>
<comment type="cofactor">
    <cofactor evidence="6">
        <name>Zn(2+)</name>
        <dbReference type="ChEBI" id="CHEBI:29105"/>
    </cofactor>
    <text evidence="6">Binds 2 Zn(2+) ions per subunit.</text>
</comment>
<dbReference type="InterPro" id="IPR002195">
    <property type="entry name" value="Dihydroorotase_CS"/>
</dbReference>
<evidence type="ECO:0000256" key="6">
    <source>
        <dbReference type="HAMAP-Rule" id="MF_00220"/>
    </source>
</evidence>
<keyword evidence="6" id="KW-0862">Zinc</keyword>
<dbReference type="HAMAP" id="MF_00220_B">
    <property type="entry name" value="PyrC_classI_B"/>
    <property type="match status" value="1"/>
</dbReference>
<feature type="domain" description="Dihydroorotase catalytic" evidence="7">
    <location>
        <begin position="47"/>
        <end position="236"/>
    </location>
</feature>
<dbReference type="AlphaFoldDB" id="E7GD47"/>
<evidence type="ECO:0000256" key="4">
    <source>
        <dbReference type="ARBA" id="ARBA00022801"/>
    </source>
</evidence>
<proteinExistence type="inferred from homology"/>
<dbReference type="InterPro" id="IPR050138">
    <property type="entry name" value="DHOase/Allantoinase_Hydrolase"/>
</dbReference>
<evidence type="ECO:0000256" key="5">
    <source>
        <dbReference type="ARBA" id="ARBA00022975"/>
    </source>
</evidence>
<evidence type="ECO:0000259" key="7">
    <source>
        <dbReference type="Pfam" id="PF12890"/>
    </source>
</evidence>
<dbReference type="GO" id="GO:0008270">
    <property type="term" value="F:zinc ion binding"/>
    <property type="evidence" value="ECO:0007669"/>
    <property type="project" value="UniProtKB-UniRule"/>
</dbReference>
<dbReference type="PANTHER" id="PTHR43668">
    <property type="entry name" value="ALLANTOINASE"/>
    <property type="match status" value="1"/>
</dbReference>
<keyword evidence="9" id="KW-1185">Reference proteome</keyword>
<dbReference type="GO" id="GO:0004038">
    <property type="term" value="F:allantoinase activity"/>
    <property type="evidence" value="ECO:0007669"/>
    <property type="project" value="TreeGrafter"/>
</dbReference>
<feature type="binding site" evidence="6">
    <location>
        <position position="178"/>
    </location>
    <ligand>
        <name>Zn(2+)</name>
        <dbReference type="ChEBI" id="CHEBI:29105"/>
        <label>2</label>
    </ligand>
</feature>
<keyword evidence="3 6" id="KW-0479">Metal-binding</keyword>
<dbReference type="HOGENOM" id="CLU_015572_1_0_9"/>
<evidence type="ECO:0000256" key="3">
    <source>
        <dbReference type="ARBA" id="ARBA00022723"/>
    </source>
</evidence>
<comment type="function">
    <text evidence="1 6">Catalyzes the reversible cyclization of carbamoyl aspartate to dihydroorotate.</text>
</comment>
<sequence>MNSYLLKNASLYRNQKFENTDILIIDGKIKEIAPDIQTDICTYDLKGKMVSHNFIDIHTHLREPGFEHKETIATGSLSALYGGYGTIVAMANTFPCMDDIETIQDFQKRVEKDAYVNVYTYSAITKDLKGQELVDMAHIVEEDIVLGFSDDGKGVQSDEMMELAMQLASNIDSIIVAHCEDESELHGGSIHDGKYAKEHHLIGINSASEYQQVARDLGIVKIYKNRYHVCHISTKETVELLRQAKEDGLPVSGEVSPHHLILTEENIKDCHPNYKMNPPLRSIEDHAALIRGLNDHTIKVIATDHAPHAREEKERPIQDAPFGIIGIQHAFPLLYTYLVKKNLVSLETILDALTIGPAHVLRLKGTVDIGDVANLCIVDLDKEFEIKETDIQSKSINTPFIGVRCQGQIVANIMNGKLVEVGGF</sequence>
<dbReference type="SUPFAM" id="SSF51556">
    <property type="entry name" value="Metallo-dependent hydrolases"/>
    <property type="match status" value="1"/>
</dbReference>
<feature type="binding site" evidence="6">
    <location>
        <position position="151"/>
    </location>
    <ligand>
        <name>Zn(2+)</name>
        <dbReference type="ChEBI" id="CHEBI:29105"/>
        <label>1</label>
    </ligand>
</feature>
<dbReference type="InterPro" id="IPR032466">
    <property type="entry name" value="Metal_Hydrolase"/>
</dbReference>
<evidence type="ECO:0000313" key="9">
    <source>
        <dbReference type="Proteomes" id="UP000003157"/>
    </source>
</evidence>
<protein>
    <recommendedName>
        <fullName evidence="6">Dihydroorotase</fullName>
        <shortName evidence="6">DHOase</shortName>
        <ecNumber evidence="6">3.5.2.3</ecNumber>
    </recommendedName>
</protein>
<dbReference type="PROSITE" id="PS00483">
    <property type="entry name" value="DIHYDROOROTASE_2"/>
    <property type="match status" value="1"/>
</dbReference>
<comment type="caution">
    <text evidence="8">The sequence shown here is derived from an EMBL/GenBank/DDBJ whole genome shotgun (WGS) entry which is preliminary data.</text>
</comment>
<feature type="active site" evidence="6">
    <location>
        <position position="304"/>
    </location>
</feature>
<feature type="binding site" evidence="6">
    <location>
        <position position="304"/>
    </location>
    <ligand>
        <name>Zn(2+)</name>
        <dbReference type="ChEBI" id="CHEBI:29105"/>
        <label>1</label>
    </ligand>
</feature>
<dbReference type="GeneID" id="78228262"/>
<feature type="binding site" evidence="6">
    <location>
        <begin position="322"/>
        <end position="323"/>
    </location>
    <ligand>
        <name>substrate</name>
    </ligand>
</feature>
<name>E7GD47_9FIRM</name>
<dbReference type="Pfam" id="PF12890">
    <property type="entry name" value="DHOase"/>
    <property type="match status" value="1"/>
</dbReference>
<dbReference type="InterPro" id="IPR024403">
    <property type="entry name" value="DHOase_cat"/>
</dbReference>